<reference evidence="1" key="1">
    <citation type="journal article" date="2020" name="Phytopathology">
        <title>Genome Sequence Resources of Colletotrichum truncatum, C. plurivorum, C. musicola, and C. sojae: Four Species Pathogenic to Soybean (Glycine max).</title>
        <authorList>
            <person name="Rogerio F."/>
            <person name="Boufleur T.R."/>
            <person name="Ciampi-Guillardi M."/>
            <person name="Sukno S.A."/>
            <person name="Thon M.R."/>
            <person name="Massola Junior N.S."/>
            <person name="Baroncelli R."/>
        </authorList>
    </citation>
    <scope>NUCLEOTIDE SEQUENCE</scope>
    <source>
        <strain evidence="1">LFN00145</strain>
    </source>
</reference>
<dbReference type="PANTHER" id="PTHR24148:SF73">
    <property type="entry name" value="HET DOMAIN PROTEIN (AFU_ORTHOLOGUE AFUA_8G01020)"/>
    <property type="match status" value="1"/>
</dbReference>
<sequence length="382" mass="42499">MTDDGKKTVDLSANPNFEALSYIWGDPSTRVDINVLCGDAAVRWKAFDVLLPWIGALNMSHGQVLPQSLSQFTEIRNARNVWHSRLRDSGTLLLSPLLNMTGDRGTGEPRDHVFALLGLVVEGTHEVQIDYKAPVARVYHDATVAAFQETGEDILFKAIGIKEIPGLSSWAVDFSQLGRHAFRPLEGLTIGALYKTWLSTPHRSHHKWQYEYDAEAGTLRLQGHAIGEVKDVMHLSLPKGWFRGVPVYYGADESCSDATKPNLVRMYREYLIFRRAARGCLERRLGPLAARETIRGGAIWKMNAPGRSFRALAMPTIEHGRRHDGLPKDGGPDPAAVPNNFDFLDEWLSGGDLLRRPYTNLPSCYDPLDLTPPEPAATAGHR</sequence>
<dbReference type="PANTHER" id="PTHR24148">
    <property type="entry name" value="ANKYRIN REPEAT DOMAIN-CONTAINING PROTEIN 39 HOMOLOG-RELATED"/>
    <property type="match status" value="1"/>
</dbReference>
<comment type="caution">
    <text evidence="1">The sequence shown here is derived from an EMBL/GenBank/DDBJ whole genome shotgun (WGS) entry which is preliminary data.</text>
</comment>
<dbReference type="AlphaFoldDB" id="A0A8H6K2N8"/>
<keyword evidence="2" id="KW-1185">Reference proteome</keyword>
<organism evidence="1 2">
    <name type="scientific">Colletotrichum plurivorum</name>
    <dbReference type="NCBI Taxonomy" id="2175906"/>
    <lineage>
        <taxon>Eukaryota</taxon>
        <taxon>Fungi</taxon>
        <taxon>Dikarya</taxon>
        <taxon>Ascomycota</taxon>
        <taxon>Pezizomycotina</taxon>
        <taxon>Sordariomycetes</taxon>
        <taxon>Hypocreomycetidae</taxon>
        <taxon>Glomerellales</taxon>
        <taxon>Glomerellaceae</taxon>
        <taxon>Colletotrichum</taxon>
        <taxon>Colletotrichum orchidearum species complex</taxon>
    </lineage>
</organism>
<protein>
    <submittedName>
        <fullName evidence="1">Uncharacterized protein</fullName>
    </submittedName>
</protein>
<evidence type="ECO:0000313" key="1">
    <source>
        <dbReference type="EMBL" id="KAF6823268.1"/>
    </source>
</evidence>
<dbReference type="InterPro" id="IPR052895">
    <property type="entry name" value="HetReg/Transcr_Mod"/>
</dbReference>
<gene>
    <name evidence="1" type="ORF">CPLU01_11483</name>
</gene>
<dbReference type="EMBL" id="WIGO01000216">
    <property type="protein sequence ID" value="KAF6823268.1"/>
    <property type="molecule type" value="Genomic_DNA"/>
</dbReference>
<evidence type="ECO:0000313" key="2">
    <source>
        <dbReference type="Proteomes" id="UP000654918"/>
    </source>
</evidence>
<proteinExistence type="predicted"/>
<accession>A0A8H6K2N8</accession>
<name>A0A8H6K2N8_9PEZI</name>
<dbReference type="Proteomes" id="UP000654918">
    <property type="component" value="Unassembled WGS sequence"/>
</dbReference>